<dbReference type="InterPro" id="IPR050738">
    <property type="entry name" value="Sulfatase"/>
</dbReference>
<dbReference type="Gene3D" id="3.30.1120.10">
    <property type="match status" value="1"/>
</dbReference>
<evidence type="ECO:0000256" key="3">
    <source>
        <dbReference type="ARBA" id="ARBA00022801"/>
    </source>
</evidence>
<dbReference type="RefSeq" id="WP_137261637.1">
    <property type="nucleotide sequence ID" value="NZ_SZQL01000006.1"/>
</dbReference>
<dbReference type="InterPro" id="IPR017850">
    <property type="entry name" value="Alkaline_phosphatase_core_sf"/>
</dbReference>
<evidence type="ECO:0000256" key="2">
    <source>
        <dbReference type="ARBA" id="ARBA00022723"/>
    </source>
</evidence>
<proteinExistence type="inferred from homology"/>
<dbReference type="EMBL" id="SZQL01000006">
    <property type="protein sequence ID" value="TKK69018.1"/>
    <property type="molecule type" value="Genomic_DNA"/>
</dbReference>
<keyword evidence="2" id="KW-0479">Metal-binding</keyword>
<dbReference type="OrthoDB" id="9803751at2"/>
<evidence type="ECO:0000313" key="7">
    <source>
        <dbReference type="Proteomes" id="UP000305848"/>
    </source>
</evidence>
<dbReference type="Pfam" id="PF00884">
    <property type="entry name" value="Sulfatase"/>
    <property type="match status" value="1"/>
</dbReference>
<dbReference type="GO" id="GO:0046872">
    <property type="term" value="F:metal ion binding"/>
    <property type="evidence" value="ECO:0007669"/>
    <property type="project" value="UniProtKB-KW"/>
</dbReference>
<reference evidence="6 7" key="1">
    <citation type="submission" date="2019-05" db="EMBL/GenBank/DDBJ databases">
        <title>Panacibacter sp. strain 17mud1-8 Genome sequencing and assembly.</title>
        <authorList>
            <person name="Chhetri G."/>
        </authorList>
    </citation>
    <scope>NUCLEOTIDE SEQUENCE [LARGE SCALE GENOMIC DNA]</scope>
    <source>
        <strain evidence="6 7">17mud1-8</strain>
    </source>
</reference>
<feature type="domain" description="Sulfatase N-terminal" evidence="5">
    <location>
        <begin position="27"/>
        <end position="430"/>
    </location>
</feature>
<evidence type="ECO:0000259" key="5">
    <source>
        <dbReference type="Pfam" id="PF00884"/>
    </source>
</evidence>
<evidence type="ECO:0000256" key="1">
    <source>
        <dbReference type="ARBA" id="ARBA00008779"/>
    </source>
</evidence>
<accession>A0A4U3L1Y6</accession>
<keyword evidence="3" id="KW-0378">Hydrolase</keyword>
<dbReference type="PANTHER" id="PTHR42693:SF33">
    <property type="entry name" value="ARYLSULFATASE"/>
    <property type="match status" value="1"/>
</dbReference>
<evidence type="ECO:0000313" key="6">
    <source>
        <dbReference type="EMBL" id="TKK69018.1"/>
    </source>
</evidence>
<dbReference type="PROSITE" id="PS00149">
    <property type="entry name" value="SULFATASE_2"/>
    <property type="match status" value="1"/>
</dbReference>
<dbReference type="InterPro" id="IPR024607">
    <property type="entry name" value="Sulfatase_CS"/>
</dbReference>
<dbReference type="SUPFAM" id="SSF53649">
    <property type="entry name" value="Alkaline phosphatase-like"/>
    <property type="match status" value="1"/>
</dbReference>
<organism evidence="6 7">
    <name type="scientific">Ilyomonas limi</name>
    <dbReference type="NCBI Taxonomy" id="2575867"/>
    <lineage>
        <taxon>Bacteria</taxon>
        <taxon>Pseudomonadati</taxon>
        <taxon>Bacteroidota</taxon>
        <taxon>Chitinophagia</taxon>
        <taxon>Chitinophagales</taxon>
        <taxon>Chitinophagaceae</taxon>
        <taxon>Ilyomonas</taxon>
    </lineage>
</organism>
<comment type="similarity">
    <text evidence="1">Belongs to the sulfatase family.</text>
</comment>
<comment type="caution">
    <text evidence="6">The sequence shown here is derived from an EMBL/GenBank/DDBJ whole genome shotgun (WGS) entry which is preliminary data.</text>
</comment>
<keyword evidence="4" id="KW-0106">Calcium</keyword>
<gene>
    <name evidence="6" type="ORF">FC093_10020</name>
</gene>
<dbReference type="GO" id="GO:0004065">
    <property type="term" value="F:arylsulfatase activity"/>
    <property type="evidence" value="ECO:0007669"/>
    <property type="project" value="TreeGrafter"/>
</dbReference>
<keyword evidence="7" id="KW-1185">Reference proteome</keyword>
<dbReference type="CDD" id="cd16025">
    <property type="entry name" value="PAS_like"/>
    <property type="match status" value="1"/>
</dbReference>
<evidence type="ECO:0000256" key="4">
    <source>
        <dbReference type="ARBA" id="ARBA00022837"/>
    </source>
</evidence>
<protein>
    <submittedName>
        <fullName evidence="6">Arylsulfatase</fullName>
    </submittedName>
</protein>
<sequence length="542" mass="61095">MKNNYFILFVLCCLFLFAKRRDGTKRPNIILIVADDLGYSDVGCFGSEVATPNIDALAKQGQIFTGFYTAAACSPSRAMLLTGTDNHIAGLGNMAEHVTYFPQQVGQPGYEGYLNNSVVCIAQLLKDNGYHTYIAGKWHLGLTPEQSPAAKGFERSFALLDAYANHFFPDTRTNPFWEDQHYAEYPNGQYSSNVYTDKMISFIKQDRADKKPFFLYAAYTAPHWPLQAPPSFIKKYSGKYDIGYDSLRSLRFHASQAKGIVATNVQLPPLPAVKGELYEIADRPLLPWRSLSKEEQRIEARKMEIYAGMIDNMDYNIGRLIRYLKEINEYNNTLFVFLSDNGPDVFEGNVTPDKMNPYSYMGTANSFIAYGPQWAHASSAVNSFYKGYSAEGGIHSPMIIKMPFQEKGNSIITAFTTIMDLAPTFLDIAGGTYPSSYNGNRLAPYKGASLLPLLNKKSAYVHDSNYVMGWELFGRCALRKGKWKITKIEPPFGKGTFELFDIEKDPTESHDLANLYPDTYKEMLDAWKRYVKDNGVIMAEHL</sequence>
<dbReference type="Proteomes" id="UP000305848">
    <property type="component" value="Unassembled WGS sequence"/>
</dbReference>
<dbReference type="AlphaFoldDB" id="A0A4U3L1Y6"/>
<name>A0A4U3L1Y6_9BACT</name>
<dbReference type="InterPro" id="IPR000917">
    <property type="entry name" value="Sulfatase_N"/>
</dbReference>
<dbReference type="Gene3D" id="3.40.720.10">
    <property type="entry name" value="Alkaline Phosphatase, subunit A"/>
    <property type="match status" value="1"/>
</dbReference>
<dbReference type="PANTHER" id="PTHR42693">
    <property type="entry name" value="ARYLSULFATASE FAMILY MEMBER"/>
    <property type="match status" value="1"/>
</dbReference>